<dbReference type="Proteomes" id="UP000299794">
    <property type="component" value="Unassembled WGS sequence"/>
</dbReference>
<evidence type="ECO:0000313" key="2">
    <source>
        <dbReference type="EMBL" id="GCL34454.1"/>
    </source>
</evidence>
<sequence length="90" mass="9962">MSRFSLYFGTGLASTGAGHFLSLVSRSVPNFSWLYWSVFLALIVVCLVLCTRIGRQIYSGQFATSPNVLLTLSSITLITYLMGVIWGWGF</sequence>
<feature type="transmembrane region" description="Helical" evidence="1">
    <location>
        <begin position="66"/>
        <end position="88"/>
    </location>
</feature>
<keyword evidence="1" id="KW-0472">Membrane</keyword>
<feature type="transmembrane region" description="Helical" evidence="1">
    <location>
        <begin position="33"/>
        <end position="54"/>
    </location>
</feature>
<evidence type="ECO:0000313" key="3">
    <source>
        <dbReference type="Proteomes" id="UP000299794"/>
    </source>
</evidence>
<comment type="caution">
    <text evidence="2">The sequence shown here is derived from an EMBL/GenBank/DDBJ whole genome shotgun (WGS) entry which is preliminary data.</text>
</comment>
<proteinExistence type="predicted"/>
<name>A0A479ZX74_PLAAG</name>
<accession>A0A479ZX74</accession>
<protein>
    <submittedName>
        <fullName evidence="2">Uncharacterized protein</fullName>
    </submittedName>
</protein>
<gene>
    <name evidence="2" type="ORF">PA905_48200</name>
</gene>
<reference evidence="3" key="1">
    <citation type="submission" date="2019-02" db="EMBL/GenBank/DDBJ databases">
        <title>Draft genome sequence of Planktothrix agardhii NIES-905.</title>
        <authorList>
            <person name="Yamaguchi H."/>
            <person name="Suzuki S."/>
            <person name="Kawachi M."/>
        </authorList>
    </citation>
    <scope>NUCLEOTIDE SEQUENCE [LARGE SCALE GENOMIC DNA]</scope>
    <source>
        <strain evidence="3">CCAP 1459/11A</strain>
    </source>
</reference>
<organism evidence="2 3">
    <name type="scientific">Planktothrix agardhii CCAP 1459/11A</name>
    <dbReference type="NCBI Taxonomy" id="282420"/>
    <lineage>
        <taxon>Bacteria</taxon>
        <taxon>Bacillati</taxon>
        <taxon>Cyanobacteriota</taxon>
        <taxon>Cyanophyceae</taxon>
        <taxon>Oscillatoriophycideae</taxon>
        <taxon>Oscillatoriales</taxon>
        <taxon>Microcoleaceae</taxon>
        <taxon>Planktothrix</taxon>
    </lineage>
</organism>
<dbReference type="EMBL" id="BJCD01000009">
    <property type="protein sequence ID" value="GCL34454.1"/>
    <property type="molecule type" value="Genomic_DNA"/>
</dbReference>
<dbReference type="AlphaFoldDB" id="A0A479ZX74"/>
<keyword evidence="1" id="KW-0812">Transmembrane</keyword>
<keyword evidence="1" id="KW-1133">Transmembrane helix</keyword>
<dbReference type="RefSeq" id="WP_026785216.1">
    <property type="nucleotide sequence ID" value="NZ_BJCD01000009.1"/>
</dbReference>
<evidence type="ECO:0000256" key="1">
    <source>
        <dbReference type="SAM" id="Phobius"/>
    </source>
</evidence>